<dbReference type="Proteomes" id="UP001623591">
    <property type="component" value="Unassembled WGS sequence"/>
</dbReference>
<evidence type="ECO:0000256" key="3">
    <source>
        <dbReference type="ARBA" id="ARBA00009789"/>
    </source>
</evidence>
<evidence type="ECO:0000313" key="8">
    <source>
        <dbReference type="EMBL" id="MFL0248498.1"/>
    </source>
</evidence>
<dbReference type="GO" id="GO:0050518">
    <property type="term" value="F:2-C-methyl-D-erythritol 4-phosphate cytidylyltransferase activity"/>
    <property type="evidence" value="ECO:0007669"/>
    <property type="project" value="UniProtKB-EC"/>
</dbReference>
<dbReference type="RefSeq" id="WP_406770927.1">
    <property type="nucleotide sequence ID" value="NZ_JBJHZZ010000019.1"/>
</dbReference>
<comment type="pathway">
    <text evidence="2 7">Isoprenoid biosynthesis; isopentenyl diphosphate biosynthesis via DXP pathway; isopentenyl diphosphate from 1-deoxy-D-xylulose 5-phosphate: step 2/6.</text>
</comment>
<dbReference type="Gene3D" id="3.90.550.10">
    <property type="entry name" value="Spore Coat Polysaccharide Biosynthesis Protein SpsA, Chain A"/>
    <property type="match status" value="1"/>
</dbReference>
<keyword evidence="5 7" id="KW-0548">Nucleotidyltransferase</keyword>
<feature type="site" description="Positions MEP for the nucleophilic attack" evidence="7">
    <location>
        <position position="155"/>
    </location>
</feature>
<evidence type="ECO:0000256" key="2">
    <source>
        <dbReference type="ARBA" id="ARBA00004787"/>
    </source>
</evidence>
<proteinExistence type="inferred from homology"/>
<dbReference type="PROSITE" id="PS01295">
    <property type="entry name" value="ISPD"/>
    <property type="match status" value="1"/>
</dbReference>
<keyword evidence="9" id="KW-1185">Reference proteome</keyword>
<comment type="similarity">
    <text evidence="3 7">Belongs to the IspD/TarI cytidylyltransferase family. IspD subfamily.</text>
</comment>
<protein>
    <recommendedName>
        <fullName evidence="7">2-C-methyl-D-erythritol 4-phosphate cytidylyltransferase</fullName>
        <ecNumber evidence="7">2.7.7.60</ecNumber>
    </recommendedName>
    <alternativeName>
        <fullName evidence="7">4-diphosphocytidyl-2C-methyl-D-erythritol synthase</fullName>
    </alternativeName>
    <alternativeName>
        <fullName evidence="7">MEP cytidylyltransferase</fullName>
        <shortName evidence="7">MCT</shortName>
    </alternativeName>
</protein>
<keyword evidence="4 7" id="KW-0808">Transferase</keyword>
<dbReference type="PANTHER" id="PTHR32125:SF4">
    <property type="entry name" value="2-C-METHYL-D-ERYTHRITOL 4-PHOSPHATE CYTIDYLYLTRANSFERASE, CHLOROPLASTIC"/>
    <property type="match status" value="1"/>
</dbReference>
<feature type="site" description="Positions MEP for the nucleophilic attack" evidence="7">
    <location>
        <position position="211"/>
    </location>
</feature>
<evidence type="ECO:0000256" key="5">
    <source>
        <dbReference type="ARBA" id="ARBA00022695"/>
    </source>
</evidence>
<feature type="site" description="Transition state stabilizer" evidence="7">
    <location>
        <position position="16"/>
    </location>
</feature>
<name>A0ABW8T9V2_9CLOT</name>
<dbReference type="Pfam" id="PF01128">
    <property type="entry name" value="IspD"/>
    <property type="match status" value="1"/>
</dbReference>
<keyword evidence="6 7" id="KW-0414">Isoprene biosynthesis</keyword>
<gene>
    <name evidence="7 8" type="primary">ispD</name>
    <name evidence="8" type="ORF">ACJDUG_16240</name>
</gene>
<dbReference type="PANTHER" id="PTHR32125">
    <property type="entry name" value="2-C-METHYL-D-ERYTHRITOL 4-PHOSPHATE CYTIDYLYLTRANSFERASE, CHLOROPLASTIC"/>
    <property type="match status" value="1"/>
</dbReference>
<evidence type="ECO:0000313" key="9">
    <source>
        <dbReference type="Proteomes" id="UP001623591"/>
    </source>
</evidence>
<evidence type="ECO:0000256" key="7">
    <source>
        <dbReference type="HAMAP-Rule" id="MF_00108"/>
    </source>
</evidence>
<evidence type="ECO:0000256" key="1">
    <source>
        <dbReference type="ARBA" id="ARBA00001282"/>
    </source>
</evidence>
<dbReference type="HAMAP" id="MF_00108">
    <property type="entry name" value="IspD"/>
    <property type="match status" value="1"/>
</dbReference>
<dbReference type="InterPro" id="IPR029044">
    <property type="entry name" value="Nucleotide-diphossugar_trans"/>
</dbReference>
<dbReference type="CDD" id="cd02516">
    <property type="entry name" value="CDP-ME_synthetase"/>
    <property type="match status" value="1"/>
</dbReference>
<organism evidence="8 9">
    <name type="scientific">Candidatus Clostridium stratigraminis</name>
    <dbReference type="NCBI Taxonomy" id="3381661"/>
    <lineage>
        <taxon>Bacteria</taxon>
        <taxon>Bacillati</taxon>
        <taxon>Bacillota</taxon>
        <taxon>Clostridia</taxon>
        <taxon>Eubacteriales</taxon>
        <taxon>Clostridiaceae</taxon>
        <taxon>Clostridium</taxon>
    </lineage>
</organism>
<dbReference type="NCBIfam" id="TIGR00453">
    <property type="entry name" value="ispD"/>
    <property type="match status" value="1"/>
</dbReference>
<dbReference type="EC" id="2.7.7.60" evidence="7"/>
<dbReference type="EMBL" id="JBJHZZ010000019">
    <property type="protein sequence ID" value="MFL0248498.1"/>
    <property type="molecule type" value="Genomic_DNA"/>
</dbReference>
<comment type="caution">
    <text evidence="8">The sequence shown here is derived from an EMBL/GenBank/DDBJ whole genome shotgun (WGS) entry which is preliminary data.</text>
</comment>
<reference evidence="8 9" key="1">
    <citation type="submission" date="2024-11" db="EMBL/GenBank/DDBJ databases">
        <authorList>
            <person name="Heng Y.C."/>
            <person name="Lim A.C.H."/>
            <person name="Lee J.K.Y."/>
            <person name="Kittelmann S."/>
        </authorList>
    </citation>
    <scope>NUCLEOTIDE SEQUENCE [LARGE SCALE GENOMIC DNA]</scope>
    <source>
        <strain evidence="8 9">WILCCON 0185</strain>
    </source>
</reference>
<dbReference type="InterPro" id="IPR034683">
    <property type="entry name" value="IspD/TarI"/>
</dbReference>
<dbReference type="InterPro" id="IPR018294">
    <property type="entry name" value="ISPD_synthase_CS"/>
</dbReference>
<evidence type="ECO:0000256" key="6">
    <source>
        <dbReference type="ARBA" id="ARBA00023229"/>
    </source>
</evidence>
<sequence>MGEVCAIVLAAGKGKRMGAGINKQFLILKDKPLLYYSLMAFENCKNVDAIVLVTAKEEMDYCRTKIIDKYKFKKIIAVTEGGSERQKSVYNGLITAKGFKVVLIHDGARPFIDSDIIESGIDNAIKYGASACGVTPKDTIKIKDKSGFSIDTLDRNSLFIVQTPQCFDYDLIFNCHKKIIKENINVTDDTSIVEYFGHKVFLYNGSYNNLKITTPEDLIIGEKILDSLLNN</sequence>
<comment type="function">
    <text evidence="7">Catalyzes the formation of 4-diphosphocytidyl-2-C-methyl-D-erythritol from CTP and 2-C-methyl-D-erythritol 4-phosphate (MEP).</text>
</comment>
<dbReference type="InterPro" id="IPR001228">
    <property type="entry name" value="IspD"/>
</dbReference>
<comment type="catalytic activity">
    <reaction evidence="1 7">
        <text>2-C-methyl-D-erythritol 4-phosphate + CTP + H(+) = 4-CDP-2-C-methyl-D-erythritol + diphosphate</text>
        <dbReference type="Rhea" id="RHEA:13429"/>
        <dbReference type="ChEBI" id="CHEBI:15378"/>
        <dbReference type="ChEBI" id="CHEBI:33019"/>
        <dbReference type="ChEBI" id="CHEBI:37563"/>
        <dbReference type="ChEBI" id="CHEBI:57823"/>
        <dbReference type="ChEBI" id="CHEBI:58262"/>
        <dbReference type="EC" id="2.7.7.60"/>
    </reaction>
</comment>
<dbReference type="InterPro" id="IPR050088">
    <property type="entry name" value="IspD/TarI_cytidylyltransf_bact"/>
</dbReference>
<dbReference type="SUPFAM" id="SSF53448">
    <property type="entry name" value="Nucleotide-diphospho-sugar transferases"/>
    <property type="match status" value="1"/>
</dbReference>
<accession>A0ABW8T9V2</accession>
<feature type="site" description="Transition state stabilizer" evidence="7">
    <location>
        <position position="23"/>
    </location>
</feature>
<evidence type="ECO:0000256" key="4">
    <source>
        <dbReference type="ARBA" id="ARBA00022679"/>
    </source>
</evidence>